<dbReference type="EMBL" id="CP133613">
    <property type="protein sequence ID" value="WMV13687.1"/>
    <property type="molecule type" value="Genomic_DNA"/>
</dbReference>
<dbReference type="PANTHER" id="PTHR36617:SF15">
    <property type="entry name" value="REVERSE TRANSCRIPTASE ZINC-BINDING DOMAIN-CONTAINING PROTEIN"/>
    <property type="match status" value="1"/>
</dbReference>
<dbReference type="InterPro" id="IPR026960">
    <property type="entry name" value="RVT-Znf"/>
</dbReference>
<dbReference type="PANTHER" id="PTHR36617">
    <property type="entry name" value="PROTEIN, PUTATIVE-RELATED"/>
    <property type="match status" value="1"/>
</dbReference>
<evidence type="ECO:0000313" key="2">
    <source>
        <dbReference type="EMBL" id="WMV13687.1"/>
    </source>
</evidence>
<protein>
    <recommendedName>
        <fullName evidence="1">Reverse transcriptase zinc-binding domain-containing protein</fullName>
    </recommendedName>
</protein>
<proteinExistence type="predicted"/>
<evidence type="ECO:0000259" key="1">
    <source>
        <dbReference type="Pfam" id="PF13966"/>
    </source>
</evidence>
<dbReference type="Pfam" id="PF13966">
    <property type="entry name" value="zf-RVT"/>
    <property type="match status" value="1"/>
</dbReference>
<sequence>MIQFYNTLEQAKSLNFEEDKLLWSLDKDGKFKVKAAYKMLNISTETKEWWPWKMIWKGKIPHKVACFIWLVASQAVLTQDNLMKRGRQLCSRCFFCETEIETVNHLFLHCKVTRKLWQWFINLRVIGWAMPRYTSEVLACWNRDGNQSKHKERWKIVPACIRWTIWKERNQRCFENKSIPFQSIKMNCLATFYFWCIHYVPKDIGEITLFLDSL</sequence>
<evidence type="ECO:0000313" key="3">
    <source>
        <dbReference type="Proteomes" id="UP001234989"/>
    </source>
</evidence>
<organism evidence="2 3">
    <name type="scientific">Solanum verrucosum</name>
    <dbReference type="NCBI Taxonomy" id="315347"/>
    <lineage>
        <taxon>Eukaryota</taxon>
        <taxon>Viridiplantae</taxon>
        <taxon>Streptophyta</taxon>
        <taxon>Embryophyta</taxon>
        <taxon>Tracheophyta</taxon>
        <taxon>Spermatophyta</taxon>
        <taxon>Magnoliopsida</taxon>
        <taxon>eudicotyledons</taxon>
        <taxon>Gunneridae</taxon>
        <taxon>Pentapetalae</taxon>
        <taxon>asterids</taxon>
        <taxon>lamiids</taxon>
        <taxon>Solanales</taxon>
        <taxon>Solanaceae</taxon>
        <taxon>Solanoideae</taxon>
        <taxon>Solaneae</taxon>
        <taxon>Solanum</taxon>
    </lineage>
</organism>
<feature type="domain" description="Reverse transcriptase zinc-binding" evidence="1">
    <location>
        <begin position="31"/>
        <end position="117"/>
    </location>
</feature>
<dbReference type="AlphaFoldDB" id="A0AAF0TA95"/>
<keyword evidence="3" id="KW-1185">Reference proteome</keyword>
<dbReference type="Proteomes" id="UP001234989">
    <property type="component" value="Chromosome 2"/>
</dbReference>
<reference evidence="2" key="1">
    <citation type="submission" date="2023-08" db="EMBL/GenBank/DDBJ databases">
        <title>A de novo genome assembly of Solanum verrucosum Schlechtendal, a Mexican diploid species geographically isolated from the other diploid A-genome species in potato relatives.</title>
        <authorList>
            <person name="Hosaka K."/>
        </authorList>
    </citation>
    <scope>NUCLEOTIDE SEQUENCE</scope>
    <source>
        <tissue evidence="2">Young leaves</tissue>
    </source>
</reference>
<accession>A0AAF0TA95</accession>
<gene>
    <name evidence="2" type="ORF">MTR67_007072</name>
</gene>
<name>A0AAF0TA95_SOLVR</name>